<feature type="transmembrane region" description="Helical" evidence="1">
    <location>
        <begin position="71"/>
        <end position="96"/>
    </location>
</feature>
<comment type="caution">
    <text evidence="2">The sequence shown here is derived from an EMBL/GenBank/DDBJ whole genome shotgun (WGS) entry which is preliminary data.</text>
</comment>
<dbReference type="Proteomes" id="UP000295573">
    <property type="component" value="Unassembled WGS sequence"/>
</dbReference>
<dbReference type="AlphaFoldDB" id="A0A4R2J5V5"/>
<evidence type="ECO:0000256" key="1">
    <source>
        <dbReference type="SAM" id="Phobius"/>
    </source>
</evidence>
<proteinExistence type="predicted"/>
<name>A0A4R2J5V5_9ACTN</name>
<accession>A0A4R2J5V5</accession>
<keyword evidence="3" id="KW-1185">Reference proteome</keyword>
<sequence length="223" mass="24776">MNKVPKVAAPSVRHIRRWPASLAVVAVLVLQLIVPTEIAALPRWIMPALGTALLLPLVWTNPFKLQRDEPWLRWVELVLLAVLVLVNALYLTGLIFYLGSGEANDGMILVKAALLIWVTNVVAFAVWYWEVDRGGPFARAPEHEREVERADLLFPQMTVDLPGWERWLPGFTDYLFVAFTAATAFSPTDTMPLTARVKALMTIQSAISLLTIAVVAARAVNVL</sequence>
<feature type="transmembrane region" description="Helical" evidence="1">
    <location>
        <begin position="15"/>
        <end position="34"/>
    </location>
</feature>
<keyword evidence="1" id="KW-1133">Transmembrane helix</keyword>
<evidence type="ECO:0000313" key="2">
    <source>
        <dbReference type="EMBL" id="TCO51968.1"/>
    </source>
</evidence>
<feature type="transmembrane region" description="Helical" evidence="1">
    <location>
        <begin position="41"/>
        <end position="59"/>
    </location>
</feature>
<feature type="transmembrane region" description="Helical" evidence="1">
    <location>
        <begin position="108"/>
        <end position="129"/>
    </location>
</feature>
<feature type="transmembrane region" description="Helical" evidence="1">
    <location>
        <begin position="199"/>
        <end position="220"/>
    </location>
</feature>
<dbReference type="RefSeq" id="WP_199236777.1">
    <property type="nucleotide sequence ID" value="NZ_SLWR01000001.1"/>
</dbReference>
<reference evidence="2 3" key="1">
    <citation type="journal article" date="2015" name="Stand. Genomic Sci.">
        <title>Genomic Encyclopedia of Bacterial and Archaeal Type Strains, Phase III: the genomes of soil and plant-associated and newly described type strains.</title>
        <authorList>
            <person name="Whitman W.B."/>
            <person name="Woyke T."/>
            <person name="Klenk H.P."/>
            <person name="Zhou Y."/>
            <person name="Lilburn T.G."/>
            <person name="Beck B.J."/>
            <person name="De Vos P."/>
            <person name="Vandamme P."/>
            <person name="Eisen J.A."/>
            <person name="Garrity G."/>
            <person name="Hugenholtz P."/>
            <person name="Kyrpides N.C."/>
        </authorList>
    </citation>
    <scope>NUCLEOTIDE SEQUENCE [LARGE SCALE GENOMIC DNA]</scope>
    <source>
        <strain evidence="2 3">VKM Ac-2541</strain>
    </source>
</reference>
<organism evidence="2 3">
    <name type="scientific">Kribbella antiqua</name>
    <dbReference type="NCBI Taxonomy" id="2512217"/>
    <lineage>
        <taxon>Bacteria</taxon>
        <taxon>Bacillati</taxon>
        <taxon>Actinomycetota</taxon>
        <taxon>Actinomycetes</taxon>
        <taxon>Propionibacteriales</taxon>
        <taxon>Kribbellaceae</taxon>
        <taxon>Kribbella</taxon>
    </lineage>
</organism>
<protein>
    <submittedName>
        <fullName evidence="2">Uncharacterized protein DUF1345</fullName>
    </submittedName>
</protein>
<keyword evidence="1" id="KW-0812">Transmembrane</keyword>
<dbReference type="EMBL" id="SLWR01000001">
    <property type="protein sequence ID" value="TCO51968.1"/>
    <property type="molecule type" value="Genomic_DNA"/>
</dbReference>
<feature type="transmembrane region" description="Helical" evidence="1">
    <location>
        <begin position="167"/>
        <end position="187"/>
    </location>
</feature>
<keyword evidence="1" id="KW-0472">Membrane</keyword>
<evidence type="ECO:0000313" key="3">
    <source>
        <dbReference type="Proteomes" id="UP000295573"/>
    </source>
</evidence>
<gene>
    <name evidence="2" type="ORF">EV646_101964</name>
</gene>